<evidence type="ECO:0008006" key="4">
    <source>
        <dbReference type="Google" id="ProtNLM"/>
    </source>
</evidence>
<organism evidence="2 3">
    <name type="scientific">Gossypium stocksii</name>
    <dbReference type="NCBI Taxonomy" id="47602"/>
    <lineage>
        <taxon>Eukaryota</taxon>
        <taxon>Viridiplantae</taxon>
        <taxon>Streptophyta</taxon>
        <taxon>Embryophyta</taxon>
        <taxon>Tracheophyta</taxon>
        <taxon>Spermatophyta</taxon>
        <taxon>Magnoliopsida</taxon>
        <taxon>eudicotyledons</taxon>
        <taxon>Gunneridae</taxon>
        <taxon>Pentapetalae</taxon>
        <taxon>rosids</taxon>
        <taxon>malvids</taxon>
        <taxon>Malvales</taxon>
        <taxon>Malvaceae</taxon>
        <taxon>Malvoideae</taxon>
        <taxon>Gossypium</taxon>
    </lineage>
</organism>
<evidence type="ECO:0000256" key="1">
    <source>
        <dbReference type="SAM" id="Phobius"/>
    </source>
</evidence>
<dbReference type="PANTHER" id="PTHR11863">
    <property type="entry name" value="STEROL DESATURASE"/>
    <property type="match status" value="1"/>
</dbReference>
<keyword evidence="1" id="KW-0472">Membrane</keyword>
<reference evidence="2 3" key="1">
    <citation type="journal article" date="2021" name="Plant Biotechnol. J.">
        <title>Multi-omics assisted identification of the key and species-specific regulatory components of drought-tolerant mechanisms in Gossypium stocksii.</title>
        <authorList>
            <person name="Yu D."/>
            <person name="Ke L."/>
            <person name="Zhang D."/>
            <person name="Wu Y."/>
            <person name="Sun Y."/>
            <person name="Mei J."/>
            <person name="Sun J."/>
            <person name="Sun Y."/>
        </authorList>
    </citation>
    <scope>NUCLEOTIDE SEQUENCE [LARGE SCALE GENOMIC DNA]</scope>
    <source>
        <strain evidence="3">cv. E1</strain>
        <tissue evidence="2">Leaf</tissue>
    </source>
</reference>
<feature type="transmembrane region" description="Helical" evidence="1">
    <location>
        <begin position="76"/>
        <end position="97"/>
    </location>
</feature>
<keyword evidence="3" id="KW-1185">Reference proteome</keyword>
<evidence type="ECO:0000313" key="2">
    <source>
        <dbReference type="EMBL" id="KAH1073652.1"/>
    </source>
</evidence>
<accession>A0A9D3ZXP4</accession>
<keyword evidence="1" id="KW-1133">Transmembrane helix</keyword>
<sequence>MGDMTVYGGPWSTRVTHIPMWLTIPSKLSKKEEMLLYDSLEGAELALKKNLTVAKRLWFSCSAHKSNYVFYTHDCLFLFLVFSLALLPWTLVELYWFDAIDRFKLQPRVKRSFPKIPTFFGPAMVPCHMIILCLWSSLRQVEAIETRRGYNFPWSPTKLIPFYGGPEYHDFHHFVGRQCQSNFASIFIYCDYLYGANKRIEGSLNTQRIVDNPDSHRRQETRDDICWSAGLDGHYKVLSGVIDRTSLKLL</sequence>
<keyword evidence="1" id="KW-0812">Transmembrane</keyword>
<feature type="transmembrane region" description="Helical" evidence="1">
    <location>
        <begin position="118"/>
        <end position="138"/>
    </location>
</feature>
<dbReference type="EMBL" id="JAIQCV010000008">
    <property type="protein sequence ID" value="KAH1073652.1"/>
    <property type="molecule type" value="Genomic_DNA"/>
</dbReference>
<evidence type="ECO:0000313" key="3">
    <source>
        <dbReference type="Proteomes" id="UP000828251"/>
    </source>
</evidence>
<dbReference type="OrthoDB" id="1658724at2759"/>
<protein>
    <recommendedName>
        <fullName evidence="4">Fatty acid hydroxylase domain-containing protein</fullName>
    </recommendedName>
</protein>
<name>A0A9D3ZXP4_9ROSI</name>
<dbReference type="Proteomes" id="UP000828251">
    <property type="component" value="Unassembled WGS sequence"/>
</dbReference>
<proteinExistence type="predicted"/>
<gene>
    <name evidence="2" type="ORF">J1N35_025980</name>
</gene>
<dbReference type="AlphaFoldDB" id="A0A9D3ZXP4"/>
<comment type="caution">
    <text evidence="2">The sequence shown here is derived from an EMBL/GenBank/DDBJ whole genome shotgun (WGS) entry which is preliminary data.</text>
</comment>
<dbReference type="InterPro" id="IPR050307">
    <property type="entry name" value="Sterol_Desaturase_Related"/>
</dbReference>